<dbReference type="InterPro" id="IPR004167">
    <property type="entry name" value="PSBD"/>
</dbReference>
<dbReference type="GO" id="GO:1990904">
    <property type="term" value="C:ribonucleoprotein complex"/>
    <property type="evidence" value="ECO:0007669"/>
    <property type="project" value="UniProtKB-KW"/>
</dbReference>
<dbReference type="InterPro" id="IPR003016">
    <property type="entry name" value="2-oxoA_DH_lipoyl-BS"/>
</dbReference>
<dbReference type="InterPro" id="IPR045257">
    <property type="entry name" value="E2/Pdx1"/>
</dbReference>
<organism evidence="13 14">
    <name type="scientific">Cocos nucifera</name>
    <name type="common">Coconut palm</name>
    <dbReference type="NCBI Taxonomy" id="13894"/>
    <lineage>
        <taxon>Eukaryota</taxon>
        <taxon>Viridiplantae</taxon>
        <taxon>Streptophyta</taxon>
        <taxon>Embryophyta</taxon>
        <taxon>Tracheophyta</taxon>
        <taxon>Spermatophyta</taxon>
        <taxon>Magnoliopsida</taxon>
        <taxon>Liliopsida</taxon>
        <taxon>Arecaceae</taxon>
        <taxon>Arecoideae</taxon>
        <taxon>Cocoseae</taxon>
        <taxon>Attaleinae</taxon>
        <taxon>Cocos</taxon>
    </lineage>
</organism>
<dbReference type="Gene3D" id="3.30.559.10">
    <property type="entry name" value="Chloramphenicol acetyltransferase-like domain"/>
    <property type="match status" value="1"/>
</dbReference>
<keyword evidence="5" id="KW-0809">Transit peptide</keyword>
<dbReference type="SUPFAM" id="SSF52777">
    <property type="entry name" value="CoA-dependent acyltransferases"/>
    <property type="match status" value="1"/>
</dbReference>
<dbReference type="GO" id="GO:0006086">
    <property type="term" value="P:pyruvate decarboxylation to acetyl-CoA"/>
    <property type="evidence" value="ECO:0007669"/>
    <property type="project" value="InterPro"/>
</dbReference>
<reference evidence="13" key="1">
    <citation type="journal article" date="2017" name="Gigascience">
        <title>The genome draft of coconut (Cocos nucifera).</title>
        <authorList>
            <person name="Xiao Y."/>
            <person name="Xu P."/>
            <person name="Fan H."/>
            <person name="Baudouin L."/>
            <person name="Xia W."/>
            <person name="Bocs S."/>
            <person name="Xu J."/>
            <person name="Li Q."/>
            <person name="Guo A."/>
            <person name="Zhou L."/>
            <person name="Li J."/>
            <person name="Wu Y."/>
            <person name="Ma Z."/>
            <person name="Armero A."/>
            <person name="Issali A.E."/>
            <person name="Liu N."/>
            <person name="Peng M."/>
            <person name="Yang Y."/>
        </authorList>
    </citation>
    <scope>NUCLEOTIDE SEQUENCE</scope>
    <source>
        <tissue evidence="13">Spear leaf of Hainan Tall coconut</tissue>
    </source>
</reference>
<comment type="catalytic activity">
    <reaction evidence="9">
        <text>N(6)-[(R)-dihydrolipoyl]-L-lysyl-[protein] + acetyl-CoA = N(6)-[(R)-S(8)-acetyldihydrolipoyl]-L-lysyl-[protein] + CoA</text>
        <dbReference type="Rhea" id="RHEA:17017"/>
        <dbReference type="Rhea" id="RHEA-COMP:10475"/>
        <dbReference type="Rhea" id="RHEA-COMP:10478"/>
        <dbReference type="ChEBI" id="CHEBI:57287"/>
        <dbReference type="ChEBI" id="CHEBI:57288"/>
        <dbReference type="ChEBI" id="CHEBI:83100"/>
        <dbReference type="ChEBI" id="CHEBI:83111"/>
        <dbReference type="EC" id="2.3.1.12"/>
    </reaction>
</comment>
<dbReference type="Gene3D" id="4.10.320.10">
    <property type="entry name" value="E3-binding domain"/>
    <property type="match status" value="1"/>
</dbReference>
<dbReference type="GO" id="GO:0005840">
    <property type="term" value="C:ribosome"/>
    <property type="evidence" value="ECO:0007669"/>
    <property type="project" value="UniProtKB-KW"/>
</dbReference>
<dbReference type="PANTHER" id="PTHR23151">
    <property type="entry name" value="DIHYDROLIPOAMIDE ACETYL/SUCCINYL-TRANSFERASE-RELATED"/>
    <property type="match status" value="1"/>
</dbReference>
<comment type="cofactor">
    <cofactor evidence="9">
        <name>(R)-lipoate</name>
        <dbReference type="ChEBI" id="CHEBI:83088"/>
    </cofactor>
    <text evidence="9">Binds 1 lipoyl cofactor covalently.</text>
</comment>
<dbReference type="FunFam" id="2.40.50.100:FF:000010">
    <property type="entry name" value="Acetyltransferase component of pyruvate dehydrogenase complex"/>
    <property type="match status" value="1"/>
</dbReference>
<dbReference type="Pfam" id="PF01281">
    <property type="entry name" value="Ribosomal_L9_N"/>
    <property type="match status" value="1"/>
</dbReference>
<keyword evidence="14" id="KW-1185">Reference proteome</keyword>
<keyword evidence="8 9" id="KW-0012">Acyltransferase</keyword>
<evidence type="ECO:0000256" key="1">
    <source>
        <dbReference type="ARBA" id="ARBA00007317"/>
    </source>
</evidence>
<comment type="caution">
    <text evidence="13">The sequence shown here is derived from an EMBL/GenBank/DDBJ whole genome shotgun (WGS) entry which is preliminary data.</text>
</comment>
<feature type="domain" description="Peripheral subunit-binding (PSBD)" evidence="12">
    <location>
        <begin position="416"/>
        <end position="453"/>
    </location>
</feature>
<dbReference type="SUPFAM" id="SSF51230">
    <property type="entry name" value="Single hybrid motif"/>
    <property type="match status" value="1"/>
</dbReference>
<dbReference type="FunFam" id="3.30.559.10:FF:000003">
    <property type="entry name" value="Acetyltransferase component of pyruvate dehydrogenase complex"/>
    <property type="match status" value="1"/>
</dbReference>
<evidence type="ECO:0000256" key="7">
    <source>
        <dbReference type="ARBA" id="ARBA00023274"/>
    </source>
</evidence>
<dbReference type="InterPro" id="IPR009027">
    <property type="entry name" value="Ribosomal_bL9/RNase_H1_N"/>
</dbReference>
<dbReference type="FunFam" id="3.40.5.10:FF:000007">
    <property type="entry name" value="50S ribosomal protein L9"/>
    <property type="match status" value="1"/>
</dbReference>
<dbReference type="InterPro" id="IPR001078">
    <property type="entry name" value="2-oxoacid_DH_actylTfrase"/>
</dbReference>
<evidence type="ECO:0000256" key="5">
    <source>
        <dbReference type="ARBA" id="ARBA00022946"/>
    </source>
</evidence>
<proteinExistence type="inferred from homology"/>
<evidence type="ECO:0000313" key="14">
    <source>
        <dbReference type="Proteomes" id="UP000797356"/>
    </source>
</evidence>
<comment type="subcellular location">
    <subcellularLocation>
        <location evidence="9">Mitochondrion</location>
    </subcellularLocation>
</comment>
<dbReference type="Pfam" id="PF00364">
    <property type="entry name" value="Biotin_lipoyl"/>
    <property type="match status" value="1"/>
</dbReference>
<evidence type="ECO:0000256" key="6">
    <source>
        <dbReference type="ARBA" id="ARBA00022980"/>
    </source>
</evidence>
<protein>
    <recommendedName>
        <fullName evidence="9">Acetyltransferase component of pyruvate dehydrogenase complex</fullName>
        <ecNumber evidence="9">2.3.1.12</ecNumber>
    </recommendedName>
</protein>
<evidence type="ECO:0000259" key="11">
    <source>
        <dbReference type="PROSITE" id="PS50968"/>
    </source>
</evidence>
<accession>A0A8K0IIZ3</accession>
<dbReference type="PROSITE" id="PS50968">
    <property type="entry name" value="BIOTINYL_LIPOYL"/>
    <property type="match status" value="1"/>
</dbReference>
<dbReference type="Gene3D" id="2.40.50.100">
    <property type="match status" value="1"/>
</dbReference>
<dbReference type="GO" id="GO:0005739">
    <property type="term" value="C:mitochondrion"/>
    <property type="evidence" value="ECO:0007669"/>
    <property type="project" value="UniProtKB-SubCell"/>
</dbReference>
<dbReference type="Proteomes" id="UP000797356">
    <property type="component" value="Chromosome 9"/>
</dbReference>
<dbReference type="InterPro" id="IPR011053">
    <property type="entry name" value="Single_hybrid_motif"/>
</dbReference>
<comment type="similarity">
    <text evidence="1 9">Belongs to the 2-oxoacid dehydrogenase family.</text>
</comment>
<dbReference type="Pfam" id="PF02817">
    <property type="entry name" value="E3_binding"/>
    <property type="match status" value="1"/>
</dbReference>
<dbReference type="InterPro" id="IPR020070">
    <property type="entry name" value="Ribosomal_bL9_N"/>
</dbReference>
<dbReference type="InterPro" id="IPR006257">
    <property type="entry name" value="LAT1"/>
</dbReference>
<evidence type="ECO:0000259" key="12">
    <source>
        <dbReference type="PROSITE" id="PS51826"/>
    </source>
</evidence>
<keyword evidence="13" id="KW-0670">Pyruvate</keyword>
<dbReference type="NCBIfam" id="TIGR01349">
    <property type="entry name" value="PDHac_trf_mito"/>
    <property type="match status" value="1"/>
</dbReference>
<feature type="domain" description="Lipoyl-binding" evidence="11">
    <location>
        <begin position="262"/>
        <end position="340"/>
    </location>
</feature>
<dbReference type="AlphaFoldDB" id="A0A8K0IIZ3"/>
<dbReference type="InterPro" id="IPR000089">
    <property type="entry name" value="Biotin_lipoyl"/>
</dbReference>
<dbReference type="Gene3D" id="3.40.5.10">
    <property type="entry name" value="Ribosomal protein L9, N-terminal domain"/>
    <property type="match status" value="1"/>
</dbReference>
<comment type="similarity">
    <text evidence="2">Belongs to the bacterial ribosomal protein bL9 family.</text>
</comment>
<dbReference type="InterPro" id="IPR036935">
    <property type="entry name" value="Ribosomal_bL9_N_sf"/>
</dbReference>
<gene>
    <name evidence="13" type="ORF">COCNU_09G002560</name>
</gene>
<dbReference type="SUPFAM" id="SSF55658">
    <property type="entry name" value="L9 N-domain-like"/>
    <property type="match status" value="1"/>
</dbReference>
<dbReference type="CDD" id="cd06849">
    <property type="entry name" value="lipoyl_domain"/>
    <property type="match status" value="1"/>
</dbReference>
<dbReference type="GO" id="GO:0004742">
    <property type="term" value="F:dihydrolipoyllysine-residue acetyltransferase activity"/>
    <property type="evidence" value="ECO:0007669"/>
    <property type="project" value="UniProtKB-UniRule"/>
</dbReference>
<dbReference type="InterPro" id="IPR036625">
    <property type="entry name" value="E3-bd_dom_sf"/>
</dbReference>
<evidence type="ECO:0000256" key="10">
    <source>
        <dbReference type="SAM" id="MobiDB-lite"/>
    </source>
</evidence>
<dbReference type="EMBL" id="CM017880">
    <property type="protein sequence ID" value="KAG1360793.1"/>
    <property type="molecule type" value="Genomic_DNA"/>
</dbReference>
<evidence type="ECO:0000256" key="4">
    <source>
        <dbReference type="ARBA" id="ARBA00022823"/>
    </source>
</evidence>
<dbReference type="InterPro" id="IPR023213">
    <property type="entry name" value="CAT-like_dom_sf"/>
</dbReference>
<evidence type="ECO:0000256" key="9">
    <source>
        <dbReference type="RuleBase" id="RU361137"/>
    </source>
</evidence>
<dbReference type="PANTHER" id="PTHR23151:SF90">
    <property type="entry name" value="DIHYDROLIPOYLLYSINE-RESIDUE ACETYLTRANSFERASE COMPONENT OF PYRUVATE DEHYDROGENASE COMPLEX, MITOCHONDRIAL-RELATED"/>
    <property type="match status" value="1"/>
</dbReference>
<keyword evidence="3 9" id="KW-0808">Transferase</keyword>
<dbReference type="PROSITE" id="PS51826">
    <property type="entry name" value="PSBD"/>
    <property type="match status" value="1"/>
</dbReference>
<dbReference type="SUPFAM" id="SSF47005">
    <property type="entry name" value="Peripheral subunit-binding domain of 2-oxo acid dehydrogenase complex"/>
    <property type="match status" value="1"/>
</dbReference>
<name>A0A8K0IIZ3_COCNU</name>
<keyword evidence="7" id="KW-0687">Ribonucleoprotein</keyword>
<dbReference type="OrthoDB" id="537444at2759"/>
<feature type="compositionally biased region" description="Basic and acidic residues" evidence="10">
    <location>
        <begin position="388"/>
        <end position="410"/>
    </location>
</feature>
<reference evidence="13" key="2">
    <citation type="submission" date="2019-07" db="EMBL/GenBank/DDBJ databases">
        <authorList>
            <person name="Yang Y."/>
            <person name="Bocs S."/>
            <person name="Baudouin L."/>
        </authorList>
    </citation>
    <scope>NUCLEOTIDE SEQUENCE</scope>
    <source>
        <tissue evidence="13">Spear leaf of Hainan Tall coconut</tissue>
    </source>
</reference>
<evidence type="ECO:0000313" key="13">
    <source>
        <dbReference type="EMBL" id="KAG1360793.1"/>
    </source>
</evidence>
<keyword evidence="4 9" id="KW-0450">Lipoyl</keyword>
<evidence type="ECO:0000256" key="3">
    <source>
        <dbReference type="ARBA" id="ARBA00022679"/>
    </source>
</evidence>
<evidence type="ECO:0000256" key="8">
    <source>
        <dbReference type="ARBA" id="ARBA00023315"/>
    </source>
</evidence>
<dbReference type="PROSITE" id="PS00189">
    <property type="entry name" value="LIPOYL"/>
    <property type="match status" value="1"/>
</dbReference>
<dbReference type="FunFam" id="4.10.320.10:FF:000006">
    <property type="entry name" value="Acetyltransferase component of pyruvate dehydrogenase complex"/>
    <property type="match status" value="1"/>
</dbReference>
<evidence type="ECO:0000256" key="2">
    <source>
        <dbReference type="ARBA" id="ARBA00010605"/>
    </source>
</evidence>
<keyword evidence="6" id="KW-0689">Ribosomal protein</keyword>
<dbReference type="EC" id="2.3.1.12" evidence="9"/>
<feature type="region of interest" description="Disordered" evidence="10">
    <location>
        <begin position="373"/>
        <end position="410"/>
    </location>
</feature>
<sequence length="699" mass="76927">MRCGRDALRRLHGAQTSSFTAGITNPILFAGQGLRYRKLEVILTTTIDKLGKAGETVKVAPGHFRNHLMPKLLAVPNIEKYAFLIREQRKLYQREEAEVVTEVSKTEDDAVQDQQKEDKMKEYQTAAKRLDNALLLGNAQYVLQKEPPVIVRYFSKDAGLFAGKRDDMSRSHQCGLHKNRDGDSNIFVGGIPFKTNNFEGQSSIKDLDVFKISSLGLVKTSISRKATKMSIPMAGMGFNSTLSWMQAAPRRCFSSNSDLPPHQEIGMPSLSPTMTEGNIARWLKKEGDKVSPGEVLCEVETDKATVEMECMEEGYIAKIIHGDGAKDIKVVMPFPIVKLYDILACKPTKVIAITVEEEDDIAKFKDYEVSTAAAPAEVKAPSEPTSPVKEEQEPVKAPEPKVSKTEEVSRTDDRIFSSPLARKLAEDNNVPLSSIKGTGPDGRILKADIEDYLGVPKTKEAAAVQALAYVDIPNSQIRKVTASRLLLSKQTIPHYYLTVDTCVDKLMELRGQLNSLQEASGGKRISVNDLVIKAAALALRKVPQCNSSWMNDFIRRYHNVNINVAVQTDNGLFVPVIRDADKKGLSTIAEEVKLLAQKAKDNSLKPEDYEGGTFTVSNLGGPFGIKQFCAIINPPQSGILAVGSAEKRVIPGAGPDQFEFGSFMSVTLSCDHRVIDGAIGAEWLKAFKGYIENPYSMLL</sequence>
<dbReference type="Pfam" id="PF00198">
    <property type="entry name" value="2-oxoacid_dh"/>
    <property type="match status" value="1"/>
</dbReference>
<comment type="function">
    <text evidence="9">The pyruvate dehydrogenase complex catalyzes the overall conversion of pyruvate to acetyl-CoA and CO(2).</text>
</comment>
<dbReference type="GO" id="GO:0045254">
    <property type="term" value="C:pyruvate dehydrogenase complex"/>
    <property type="evidence" value="ECO:0007669"/>
    <property type="project" value="UniProtKB-UniRule"/>
</dbReference>